<feature type="transmembrane region" description="Helical" evidence="7">
    <location>
        <begin position="21"/>
        <end position="38"/>
    </location>
</feature>
<keyword evidence="12" id="KW-1185">Reference proteome</keyword>
<dbReference type="PANTHER" id="PTHR30489">
    <property type="entry name" value="LIPOPROTEIN-RELEASING SYSTEM TRANSMEMBRANE PROTEIN LOLE"/>
    <property type="match status" value="1"/>
</dbReference>
<dbReference type="InterPro" id="IPR025857">
    <property type="entry name" value="MacB_PCD"/>
</dbReference>
<dbReference type="InterPro" id="IPR051447">
    <property type="entry name" value="Lipoprotein-release_system"/>
</dbReference>
<dbReference type="EMBL" id="PNBX01000055">
    <property type="protein sequence ID" value="TMO67556.1"/>
    <property type="molecule type" value="Genomic_DNA"/>
</dbReference>
<evidence type="ECO:0000256" key="7">
    <source>
        <dbReference type="SAM" id="Phobius"/>
    </source>
</evidence>
<keyword evidence="6 7" id="KW-0472">Membrane</keyword>
<dbReference type="GO" id="GO:0098797">
    <property type="term" value="C:plasma membrane protein complex"/>
    <property type="evidence" value="ECO:0007669"/>
    <property type="project" value="TreeGrafter"/>
</dbReference>
<dbReference type="Proteomes" id="UP000307217">
    <property type="component" value="Unassembled WGS sequence"/>
</dbReference>
<dbReference type="OrthoDB" id="9770036at2"/>
<sequence>MIHKLALRNLLRNKRRSSLTSVIIVFAFSMMILFMGLSDGGHKAMIDIGVRMGLGHIIVQHDSYSDDPALQHLIAEPEQLVAQIKQQHPTLTAVTRLRVDALIQAGRHGVALTISGVQPNKESQVSAIADQKAIIAGKTLAQFTNDQHMQRLSGIVIGETLAKNLEVRIGDTVTITAKPASGADLARSAFMVAGIFKTGLHELDTFWAEVPLISLQTLLEVPNYASQIALYSQANPETLAVITQQLKTAFNSYDVQPWQTAAPELYSAVTLDAAGMYLLMLIVYIVVAVGILNTVLMSTFRRQKEFAMMIALGSRASTVSKVVLLEAVYLSAFSLSIGLALGLWGHYHFATEGLNFKEVFGTAMEAGGVLLPEKFYSIVDTSKLTLSVLFVFLLTIIVTLIPAIRAGHRSPLAATQDA</sequence>
<dbReference type="Pfam" id="PF12704">
    <property type="entry name" value="MacB_PCD"/>
    <property type="match status" value="1"/>
</dbReference>
<feature type="domain" description="ABC3 transporter permease C-terminal" evidence="8">
    <location>
        <begin position="278"/>
        <end position="411"/>
    </location>
</feature>
<evidence type="ECO:0000256" key="3">
    <source>
        <dbReference type="ARBA" id="ARBA00022475"/>
    </source>
</evidence>
<dbReference type="Pfam" id="PF02687">
    <property type="entry name" value="FtsX"/>
    <property type="match status" value="1"/>
</dbReference>
<comment type="caution">
    <text evidence="10">The sequence shown here is derived from an EMBL/GenBank/DDBJ whole genome shotgun (WGS) entry which is preliminary data.</text>
</comment>
<comment type="subcellular location">
    <subcellularLocation>
        <location evidence="1">Cell membrane</location>
        <topology evidence="1">Multi-pass membrane protein</topology>
    </subcellularLocation>
</comment>
<dbReference type="AlphaFoldDB" id="A0A5S3V772"/>
<organism evidence="10 13">
    <name type="scientific">Pseudoalteromonas aurantia</name>
    <dbReference type="NCBI Taxonomy" id="43654"/>
    <lineage>
        <taxon>Bacteria</taxon>
        <taxon>Pseudomonadati</taxon>
        <taxon>Pseudomonadota</taxon>
        <taxon>Gammaproteobacteria</taxon>
        <taxon>Alteromonadales</taxon>
        <taxon>Pseudoalteromonadaceae</taxon>
        <taxon>Pseudoalteromonas</taxon>
    </lineage>
</organism>
<dbReference type="InterPro" id="IPR003838">
    <property type="entry name" value="ABC3_permease_C"/>
</dbReference>
<evidence type="ECO:0000259" key="9">
    <source>
        <dbReference type="Pfam" id="PF12704"/>
    </source>
</evidence>
<evidence type="ECO:0000256" key="5">
    <source>
        <dbReference type="ARBA" id="ARBA00022989"/>
    </source>
</evidence>
<name>A0A5S3V772_9GAMM</name>
<evidence type="ECO:0000256" key="1">
    <source>
        <dbReference type="ARBA" id="ARBA00004651"/>
    </source>
</evidence>
<evidence type="ECO:0000259" key="8">
    <source>
        <dbReference type="Pfam" id="PF02687"/>
    </source>
</evidence>
<evidence type="ECO:0000256" key="6">
    <source>
        <dbReference type="ARBA" id="ARBA00023136"/>
    </source>
</evidence>
<reference evidence="10" key="3">
    <citation type="submission" date="2019-09" db="EMBL/GenBank/DDBJ databases">
        <title>Co-occurence of chitin degradation, pigmentation and bioactivity in marine Pseudoalteromonas.</title>
        <authorList>
            <person name="Sonnenschein E.C."/>
            <person name="Bech P.K."/>
        </authorList>
    </citation>
    <scope>NUCLEOTIDE SEQUENCE</scope>
    <source>
        <strain evidence="10">S3790</strain>
    </source>
</reference>
<reference evidence="12 13" key="1">
    <citation type="submission" date="2018-01" db="EMBL/GenBank/DDBJ databases">
        <authorList>
            <person name="Paulsen S."/>
            <person name="Gram L.K."/>
        </authorList>
    </citation>
    <scope>NUCLEOTIDE SEQUENCE [LARGE SCALE GENOMIC DNA]</scope>
    <source>
        <strain evidence="10 13">S3790</strain>
        <strain evidence="11 12">S3895</strain>
    </source>
</reference>
<dbReference type="Proteomes" id="UP000307164">
    <property type="component" value="Unassembled WGS sequence"/>
</dbReference>
<evidence type="ECO:0000313" key="11">
    <source>
        <dbReference type="EMBL" id="TMO73329.1"/>
    </source>
</evidence>
<dbReference type="PANTHER" id="PTHR30489:SF0">
    <property type="entry name" value="LIPOPROTEIN-RELEASING SYSTEM TRANSMEMBRANE PROTEIN LOLE"/>
    <property type="match status" value="1"/>
</dbReference>
<dbReference type="GO" id="GO:0044874">
    <property type="term" value="P:lipoprotein localization to outer membrane"/>
    <property type="evidence" value="ECO:0007669"/>
    <property type="project" value="TreeGrafter"/>
</dbReference>
<feature type="domain" description="MacB-like periplasmic core" evidence="9">
    <location>
        <begin position="17"/>
        <end position="229"/>
    </location>
</feature>
<accession>A0A5S3V772</accession>
<evidence type="ECO:0000256" key="2">
    <source>
        <dbReference type="ARBA" id="ARBA00005236"/>
    </source>
</evidence>
<feature type="transmembrane region" description="Helical" evidence="7">
    <location>
        <begin position="322"/>
        <end position="344"/>
    </location>
</feature>
<keyword evidence="5 7" id="KW-1133">Transmembrane helix</keyword>
<evidence type="ECO:0000313" key="13">
    <source>
        <dbReference type="Proteomes" id="UP000307217"/>
    </source>
</evidence>
<evidence type="ECO:0000313" key="12">
    <source>
        <dbReference type="Proteomes" id="UP000307164"/>
    </source>
</evidence>
<dbReference type="RefSeq" id="WP_138592357.1">
    <property type="nucleotide sequence ID" value="NZ_PNBW01000062.1"/>
</dbReference>
<evidence type="ECO:0000313" key="10">
    <source>
        <dbReference type="EMBL" id="TMO67556.1"/>
    </source>
</evidence>
<comment type="similarity">
    <text evidence="2">Belongs to the ABC-4 integral membrane protein family. LolC/E subfamily.</text>
</comment>
<protein>
    <submittedName>
        <fullName evidence="10">ABC transporter permease</fullName>
    </submittedName>
</protein>
<dbReference type="EMBL" id="PNBW01000062">
    <property type="protein sequence ID" value="TMO73329.1"/>
    <property type="molecule type" value="Genomic_DNA"/>
</dbReference>
<feature type="transmembrane region" description="Helical" evidence="7">
    <location>
        <begin position="384"/>
        <end position="404"/>
    </location>
</feature>
<gene>
    <name evidence="10" type="ORF">CWC19_13525</name>
    <name evidence="11" type="ORF">CWC20_13520</name>
</gene>
<keyword evidence="3" id="KW-1003">Cell membrane</keyword>
<evidence type="ECO:0000256" key="4">
    <source>
        <dbReference type="ARBA" id="ARBA00022692"/>
    </source>
</evidence>
<feature type="transmembrane region" description="Helical" evidence="7">
    <location>
        <begin position="276"/>
        <end position="301"/>
    </location>
</feature>
<keyword evidence="4 7" id="KW-0812">Transmembrane</keyword>
<proteinExistence type="inferred from homology"/>
<reference evidence="12 13" key="2">
    <citation type="submission" date="2019-06" db="EMBL/GenBank/DDBJ databases">
        <title>Co-occurence of chitin degradation, pigmentation and bioactivity in marine Pseudoalteromonas.</title>
        <authorList>
            <person name="Sonnenschein E.C."/>
            <person name="Bech P.K."/>
        </authorList>
    </citation>
    <scope>NUCLEOTIDE SEQUENCE [LARGE SCALE GENOMIC DNA]</scope>
    <source>
        <strain evidence="13">S3790</strain>
        <strain evidence="11 12">S3895</strain>
    </source>
</reference>